<dbReference type="PANTHER" id="PTHR34504">
    <property type="entry name" value="ANTITOXIN HICB"/>
    <property type="match status" value="1"/>
</dbReference>
<dbReference type="PANTHER" id="PTHR34504:SF2">
    <property type="entry name" value="UPF0150 PROTEIN SSL0259"/>
    <property type="match status" value="1"/>
</dbReference>
<evidence type="ECO:0000259" key="1">
    <source>
        <dbReference type="Pfam" id="PF15919"/>
    </source>
</evidence>
<keyword evidence="3" id="KW-1185">Reference proteome</keyword>
<name>A0ABT5JGN9_RHOTP</name>
<protein>
    <submittedName>
        <fullName evidence="2">Type II toxin-antitoxin system HicB family antitoxin</fullName>
    </submittedName>
</protein>
<dbReference type="InterPro" id="IPR035069">
    <property type="entry name" value="TTHA1013/TTHA0281-like"/>
</dbReference>
<reference evidence="2" key="1">
    <citation type="journal article" date="2023" name="Microbiol Resour">
        <title>Genome Sequences of Rhodoplanes serenus and Two Thermotolerant Strains, Rhodoplanes tepidamans and 'Rhodoplanes cryptolactis,' Further Refine the Genus.</title>
        <authorList>
            <person name="Rayyan A.A."/>
            <person name="Kyndt J.A."/>
        </authorList>
    </citation>
    <scope>NUCLEOTIDE SEQUENCE</scope>
    <source>
        <strain evidence="2">DSM 9987</strain>
    </source>
</reference>
<organism evidence="2 3">
    <name type="scientific">Rhodoplanes tepidamans</name>
    <name type="common">Rhodoplanes cryptolactis</name>
    <dbReference type="NCBI Taxonomy" id="200616"/>
    <lineage>
        <taxon>Bacteria</taxon>
        <taxon>Pseudomonadati</taxon>
        <taxon>Pseudomonadota</taxon>
        <taxon>Alphaproteobacteria</taxon>
        <taxon>Hyphomicrobiales</taxon>
        <taxon>Nitrobacteraceae</taxon>
        <taxon>Rhodoplanes</taxon>
    </lineage>
</organism>
<dbReference type="InterPro" id="IPR051404">
    <property type="entry name" value="TA_system_antitoxin"/>
</dbReference>
<dbReference type="SUPFAM" id="SSF143100">
    <property type="entry name" value="TTHA1013/TTHA0281-like"/>
    <property type="match status" value="1"/>
</dbReference>
<dbReference type="InterPro" id="IPR031807">
    <property type="entry name" value="HicB-like"/>
</dbReference>
<dbReference type="EMBL" id="JAQQLI010000044">
    <property type="protein sequence ID" value="MDC7788434.1"/>
    <property type="molecule type" value="Genomic_DNA"/>
</dbReference>
<dbReference type="Pfam" id="PF15919">
    <property type="entry name" value="HicB_lk_antitox"/>
    <property type="match status" value="1"/>
</dbReference>
<evidence type="ECO:0000313" key="2">
    <source>
        <dbReference type="EMBL" id="MDC7788434.1"/>
    </source>
</evidence>
<dbReference type="RefSeq" id="WP_272779268.1">
    <property type="nucleotide sequence ID" value="NZ_JAQQLI010000044.1"/>
</dbReference>
<sequence>MADFSFSVVLEPQPDGGFTVAVPALPEVVTEGDTEDEALANAGEAIRAILAYRRDKGLTIPDDADPKIRRVTVAA</sequence>
<dbReference type="Proteomes" id="UP001165652">
    <property type="component" value="Unassembled WGS sequence"/>
</dbReference>
<reference evidence="2" key="2">
    <citation type="submission" date="2023-02" db="EMBL/GenBank/DDBJ databases">
        <authorList>
            <person name="Rayyan A."/>
            <person name="Meyer T."/>
            <person name="Kyndt J.A."/>
        </authorList>
    </citation>
    <scope>NUCLEOTIDE SEQUENCE</scope>
    <source>
        <strain evidence="2">DSM 9987</strain>
    </source>
</reference>
<evidence type="ECO:0000313" key="3">
    <source>
        <dbReference type="Proteomes" id="UP001165652"/>
    </source>
</evidence>
<comment type="caution">
    <text evidence="2">The sequence shown here is derived from an EMBL/GenBank/DDBJ whole genome shotgun (WGS) entry which is preliminary data.</text>
</comment>
<accession>A0ABT5JGN9</accession>
<gene>
    <name evidence="2" type="ORF">PQJ73_22315</name>
</gene>
<feature type="domain" description="HicB-like antitoxin of toxin-antitoxin system" evidence="1">
    <location>
        <begin position="6"/>
        <end position="62"/>
    </location>
</feature>
<dbReference type="Gene3D" id="3.30.160.250">
    <property type="match status" value="1"/>
</dbReference>
<proteinExistence type="predicted"/>